<evidence type="ECO:0008006" key="5">
    <source>
        <dbReference type="Google" id="ProtNLM"/>
    </source>
</evidence>
<feature type="region of interest" description="Disordered" evidence="1">
    <location>
        <begin position="463"/>
        <end position="521"/>
    </location>
</feature>
<keyword evidence="2" id="KW-0812">Transmembrane</keyword>
<dbReference type="AlphaFoldDB" id="A0A3E2HL28"/>
<feature type="region of interest" description="Disordered" evidence="1">
    <location>
        <begin position="74"/>
        <end position="308"/>
    </location>
</feature>
<feature type="region of interest" description="Disordered" evidence="1">
    <location>
        <begin position="1"/>
        <end position="60"/>
    </location>
</feature>
<evidence type="ECO:0000256" key="2">
    <source>
        <dbReference type="SAM" id="Phobius"/>
    </source>
</evidence>
<evidence type="ECO:0000313" key="3">
    <source>
        <dbReference type="EMBL" id="RFU33882.1"/>
    </source>
</evidence>
<feature type="compositionally biased region" description="Basic and acidic residues" evidence="1">
    <location>
        <begin position="716"/>
        <end position="732"/>
    </location>
</feature>
<evidence type="ECO:0000256" key="1">
    <source>
        <dbReference type="SAM" id="MobiDB-lite"/>
    </source>
</evidence>
<gene>
    <name evidence="3" type="ORF">B7463_g2451</name>
</gene>
<feature type="non-terminal residue" evidence="3">
    <location>
        <position position="1"/>
    </location>
</feature>
<accession>A0A3E2HL28</accession>
<feature type="compositionally biased region" description="Low complexity" evidence="1">
    <location>
        <begin position="151"/>
        <end position="161"/>
    </location>
</feature>
<reference evidence="3 4" key="1">
    <citation type="submission" date="2018-05" db="EMBL/GenBank/DDBJ databases">
        <title>Draft genome sequence of Scytalidium lignicola DSM 105466, a ubiquitous saprotrophic fungus.</title>
        <authorList>
            <person name="Buettner E."/>
            <person name="Gebauer A.M."/>
            <person name="Hofrichter M."/>
            <person name="Liers C."/>
            <person name="Kellner H."/>
        </authorList>
    </citation>
    <scope>NUCLEOTIDE SEQUENCE [LARGE SCALE GENOMIC DNA]</scope>
    <source>
        <strain evidence="3 4">DSM 105466</strain>
    </source>
</reference>
<feature type="compositionally biased region" description="Polar residues" evidence="1">
    <location>
        <begin position="463"/>
        <end position="473"/>
    </location>
</feature>
<feature type="compositionally biased region" description="Polar residues" evidence="1">
    <location>
        <begin position="277"/>
        <end position="307"/>
    </location>
</feature>
<keyword evidence="2" id="KW-1133">Transmembrane helix</keyword>
<feature type="region of interest" description="Disordered" evidence="1">
    <location>
        <begin position="647"/>
        <end position="738"/>
    </location>
</feature>
<proteinExistence type="predicted"/>
<feature type="compositionally biased region" description="Polar residues" evidence="1">
    <location>
        <begin position="233"/>
        <end position="245"/>
    </location>
</feature>
<feature type="region of interest" description="Disordered" evidence="1">
    <location>
        <begin position="343"/>
        <end position="403"/>
    </location>
</feature>
<dbReference type="OMA" id="AHPHQWS"/>
<feature type="compositionally biased region" description="Low complexity" evidence="1">
    <location>
        <begin position="74"/>
        <end position="113"/>
    </location>
</feature>
<dbReference type="EMBL" id="NCSJ02000028">
    <property type="protein sequence ID" value="RFU33882.1"/>
    <property type="molecule type" value="Genomic_DNA"/>
</dbReference>
<comment type="caution">
    <text evidence="3">The sequence shown here is derived from an EMBL/GenBank/DDBJ whole genome shotgun (WGS) entry which is preliminary data.</text>
</comment>
<feature type="compositionally biased region" description="Low complexity" evidence="1">
    <location>
        <begin position="366"/>
        <end position="378"/>
    </location>
</feature>
<keyword evidence="4" id="KW-1185">Reference proteome</keyword>
<feature type="compositionally biased region" description="Low complexity" evidence="1">
    <location>
        <begin position="259"/>
        <end position="269"/>
    </location>
</feature>
<sequence length="878" mass="95656">MSRPVSPTRKPLHERSHSLTNARAGIRLVPSTPPRLPAPGIKDDVYSRTPLPTHPSHILLPGKVSQGFATDVAVSRVTRSRASTSSAVLSVSTKSQTPSASSSATNSPVASPSQIRPLSRKRKQSVTVHPDKTFSLIEGDESETGDKEQKSPAASLSSKSSFGALVPSDASNTPPQQRISSLSCITDSTLTSSVAPATPALGSKKPISADPITNSPWNYQLVGGIRKVPPSPHENQTSPEPNSETEVLEPSSPLEPVTEQVDQLDSSQDLSEDLSENLTTKVSTDLSTKQSFQSADTATTISENTNYKVYPIASHSGSTIRPAPPSSSNSNYEILAASSASGSVIYRPRAAENESEGDSENYQLYPSSSPPLSESASPEFPPRAKYSQESLVVPPLNPKPIKYRRSNENLGYYKSRSRESLRTAGSLASISTVISQKEASQAVSATPSLIELSALRSAKTLNSGIDASDSNNPHGYRMEEAPHQWSSQLSTVPSVSEEPSERGSGYWSERRSSGFVSNPSRHSAHVLSISSSLAPDDIQSRLGTASPDTPIRPLAVFHRHGQRQLSTSSAHLVADPDEHGDTITDMQDLRSYSSRTRLSGLYNNSSPLNVERTYTMRSTGSSRSNSLVGQALPTWARLYYGSGERRYLSTPGSSRSSSSGDESRPSSAFQSRSPSIDLPANLYNPRRRPREMIEQQDDRQSTVGSLEITPVPPSRDPSEQHSELPSGQERRNPVRRHPGFRTWSMSSIWSPHLRLDKRTVRRSVWERPPSMTWSTEGGWFGRRNVQILMFVFGFLCPLAWIIAAFLPLPPNPLLKLQAQATSEADVSDDYARVFGPMDEARYESAKWWRIMNRWISVIGVLVIITIIVLAVLGTTKGL</sequence>
<feature type="non-terminal residue" evidence="3">
    <location>
        <position position="878"/>
    </location>
</feature>
<protein>
    <recommendedName>
        <fullName evidence="5">Serine-rich protein</fullName>
    </recommendedName>
</protein>
<feature type="compositionally biased region" description="Basic and acidic residues" evidence="1">
    <location>
        <begin position="690"/>
        <end position="700"/>
    </location>
</feature>
<keyword evidence="2" id="KW-0472">Membrane</keyword>
<dbReference type="STRING" id="5539.A0A3E2HL28"/>
<feature type="transmembrane region" description="Helical" evidence="2">
    <location>
        <begin position="854"/>
        <end position="872"/>
    </location>
</feature>
<dbReference type="OrthoDB" id="4153178at2759"/>
<evidence type="ECO:0000313" key="4">
    <source>
        <dbReference type="Proteomes" id="UP000258309"/>
    </source>
</evidence>
<organism evidence="3 4">
    <name type="scientific">Scytalidium lignicola</name>
    <name type="common">Hyphomycete</name>
    <dbReference type="NCBI Taxonomy" id="5539"/>
    <lineage>
        <taxon>Eukaryota</taxon>
        <taxon>Fungi</taxon>
        <taxon>Dikarya</taxon>
        <taxon>Ascomycota</taxon>
        <taxon>Pezizomycotina</taxon>
        <taxon>Leotiomycetes</taxon>
        <taxon>Leotiomycetes incertae sedis</taxon>
        <taxon>Scytalidium</taxon>
    </lineage>
</organism>
<feature type="compositionally biased region" description="Low complexity" evidence="1">
    <location>
        <begin position="649"/>
        <end position="660"/>
    </location>
</feature>
<feature type="transmembrane region" description="Helical" evidence="2">
    <location>
        <begin position="787"/>
        <end position="806"/>
    </location>
</feature>
<feature type="region of interest" description="Disordered" evidence="1">
    <location>
        <begin position="566"/>
        <end position="589"/>
    </location>
</feature>
<feature type="compositionally biased region" description="Polar residues" evidence="1">
    <location>
        <begin position="169"/>
        <end position="195"/>
    </location>
</feature>
<dbReference type="Proteomes" id="UP000258309">
    <property type="component" value="Unassembled WGS sequence"/>
</dbReference>
<name>A0A3E2HL28_SCYLI</name>